<reference evidence="1" key="1">
    <citation type="journal article" date="2021" name="Proc. Natl. Acad. Sci. U.S.A.">
        <title>A Catalog of Tens of Thousands of Viruses from Human Metagenomes Reveals Hidden Associations with Chronic Diseases.</title>
        <authorList>
            <person name="Tisza M.J."/>
            <person name="Buck C.B."/>
        </authorList>
    </citation>
    <scope>NUCLEOTIDE SEQUENCE</scope>
    <source>
        <strain evidence="1">CtuQh21</strain>
    </source>
</reference>
<dbReference type="EMBL" id="BK015412">
    <property type="protein sequence ID" value="DAE05583.1"/>
    <property type="molecule type" value="Genomic_DNA"/>
</dbReference>
<proteinExistence type="predicted"/>
<name>A0A8S5PEG7_9CAUD</name>
<evidence type="ECO:0000313" key="1">
    <source>
        <dbReference type="EMBL" id="DAE05583.1"/>
    </source>
</evidence>
<organism evidence="1">
    <name type="scientific">Podoviridae sp. ctuQh21</name>
    <dbReference type="NCBI Taxonomy" id="2825284"/>
    <lineage>
        <taxon>Viruses</taxon>
        <taxon>Duplodnaviria</taxon>
        <taxon>Heunggongvirae</taxon>
        <taxon>Uroviricota</taxon>
        <taxon>Caudoviricetes</taxon>
    </lineage>
</organism>
<accession>A0A8S5PEG7</accession>
<sequence length="29" mass="3487">MHKISLIFELFDQNGILGWELHTLARYLK</sequence>
<protein>
    <submittedName>
        <fullName evidence="1">Anosmin cysteine rich domain protein</fullName>
    </submittedName>
</protein>